<gene>
    <name evidence="1" type="ORF">G6011_04361</name>
</gene>
<accession>A0AAD4IH57</accession>
<name>A0AAD4IH57_9PLEO</name>
<protein>
    <submittedName>
        <fullName evidence="1">Uncharacterized protein</fullName>
    </submittedName>
</protein>
<dbReference type="AlphaFoldDB" id="A0AAD4IH57"/>
<dbReference type="Proteomes" id="UP001199106">
    <property type="component" value="Unassembled WGS sequence"/>
</dbReference>
<comment type="caution">
    <text evidence="1">The sequence shown here is derived from an EMBL/GenBank/DDBJ whole genome shotgun (WGS) entry which is preliminary data.</text>
</comment>
<proteinExistence type="predicted"/>
<dbReference type="EMBL" id="JAANER010000002">
    <property type="protein sequence ID" value="KAG9194326.1"/>
    <property type="molecule type" value="Genomic_DNA"/>
</dbReference>
<evidence type="ECO:0000313" key="2">
    <source>
        <dbReference type="Proteomes" id="UP001199106"/>
    </source>
</evidence>
<evidence type="ECO:0000313" key="1">
    <source>
        <dbReference type="EMBL" id="KAG9194326.1"/>
    </source>
</evidence>
<organism evidence="1 2">
    <name type="scientific">Alternaria panax</name>
    <dbReference type="NCBI Taxonomy" id="48097"/>
    <lineage>
        <taxon>Eukaryota</taxon>
        <taxon>Fungi</taxon>
        <taxon>Dikarya</taxon>
        <taxon>Ascomycota</taxon>
        <taxon>Pezizomycotina</taxon>
        <taxon>Dothideomycetes</taxon>
        <taxon>Pleosporomycetidae</taxon>
        <taxon>Pleosporales</taxon>
        <taxon>Pleosporineae</taxon>
        <taxon>Pleosporaceae</taxon>
        <taxon>Alternaria</taxon>
        <taxon>Alternaria sect. Panax</taxon>
    </lineage>
</organism>
<keyword evidence="2" id="KW-1185">Reference proteome</keyword>
<sequence length="159" mass="18075">MTFPESETFILRFPEREITAAGRLGETVRNEVVKKDSSSQPDPYLKMEYMKGTQSSKLFIDTKNANDQLKLDFVYEGLADYLLQTSRLDIFATGGISKDTSGTWTVTHRLRAVNMDALGSSTTRIRDSWSSEIGRNGILIWCIAKHPMNLEMRRSLTKM</sequence>
<reference evidence="1" key="1">
    <citation type="submission" date="2021-07" db="EMBL/GenBank/DDBJ databases">
        <title>Genome Resource of American Ginseng Black Spot Pathogen Alternaria panax.</title>
        <authorList>
            <person name="Qiu C."/>
            <person name="Wang W."/>
            <person name="Liu Z."/>
        </authorList>
    </citation>
    <scope>NUCLEOTIDE SEQUENCE</scope>
    <source>
        <strain evidence="1">BNCC115425</strain>
    </source>
</reference>